<organism evidence="2 3">
    <name type="scientific">Streptoalloteichus hindustanus</name>
    <dbReference type="NCBI Taxonomy" id="2017"/>
    <lineage>
        <taxon>Bacteria</taxon>
        <taxon>Bacillati</taxon>
        <taxon>Actinomycetota</taxon>
        <taxon>Actinomycetes</taxon>
        <taxon>Pseudonocardiales</taxon>
        <taxon>Pseudonocardiaceae</taxon>
        <taxon>Streptoalloteichus</taxon>
    </lineage>
</organism>
<dbReference type="SUPFAM" id="SSF54427">
    <property type="entry name" value="NTF2-like"/>
    <property type="match status" value="1"/>
</dbReference>
<accession>A0A1M5LEC9</accession>
<reference evidence="2 3" key="1">
    <citation type="submission" date="2016-11" db="EMBL/GenBank/DDBJ databases">
        <authorList>
            <person name="Jaros S."/>
            <person name="Januszkiewicz K."/>
            <person name="Wedrychowicz H."/>
        </authorList>
    </citation>
    <scope>NUCLEOTIDE SEQUENCE [LARGE SCALE GENOMIC DNA]</scope>
    <source>
        <strain evidence="2 3">DSM 44523</strain>
    </source>
</reference>
<dbReference type="InterPro" id="IPR037401">
    <property type="entry name" value="SnoaL-like"/>
</dbReference>
<evidence type="ECO:0000259" key="1">
    <source>
        <dbReference type="Pfam" id="PF12680"/>
    </source>
</evidence>
<name>A0A1M5LEC9_STRHI</name>
<dbReference type="InterPro" id="IPR032710">
    <property type="entry name" value="NTF2-like_dom_sf"/>
</dbReference>
<dbReference type="Pfam" id="PF12680">
    <property type="entry name" value="SnoaL_2"/>
    <property type="match status" value="1"/>
</dbReference>
<dbReference type="Gene3D" id="3.10.450.50">
    <property type="match status" value="1"/>
</dbReference>
<gene>
    <name evidence="2" type="ORF">SAMN05444320_11179</name>
</gene>
<keyword evidence="3" id="KW-1185">Reference proteome</keyword>
<dbReference type="Proteomes" id="UP000184501">
    <property type="component" value="Unassembled WGS sequence"/>
</dbReference>
<proteinExistence type="predicted"/>
<dbReference type="STRING" id="2017.SAMN05444320_11179"/>
<protein>
    <recommendedName>
        <fullName evidence="1">SnoaL-like domain-containing protein</fullName>
    </recommendedName>
</protein>
<dbReference type="AlphaFoldDB" id="A0A1M5LEC9"/>
<evidence type="ECO:0000313" key="2">
    <source>
        <dbReference type="EMBL" id="SHG63316.1"/>
    </source>
</evidence>
<feature type="domain" description="SnoaL-like" evidence="1">
    <location>
        <begin position="31"/>
        <end position="145"/>
    </location>
</feature>
<evidence type="ECO:0000313" key="3">
    <source>
        <dbReference type="Proteomes" id="UP000184501"/>
    </source>
</evidence>
<dbReference type="EMBL" id="FQVN01000011">
    <property type="protein sequence ID" value="SHG63316.1"/>
    <property type="molecule type" value="Genomic_DNA"/>
</dbReference>
<sequence length="160" mass="17619">MVSVPGMNHEVDADERVIGNGGPRSATSQAVAEFLRRTGRGTPDEIAELYAEEVDWRVSWPRQRHAAVPWIRPRATRADVADHYRTFGETCDPAEAEVSVSRIIVEGDEAVLIGTSSQLVRTTGKRFSMTFALHLTIGAGLITRHHMYEDSLAVIEAFSG</sequence>